<evidence type="ECO:0000256" key="7">
    <source>
        <dbReference type="ARBA" id="ARBA00022798"/>
    </source>
</evidence>
<comment type="caution">
    <text evidence="12">The sequence shown here is derived from an EMBL/GenBank/DDBJ whole genome shotgun (WGS) entry which is preliminary data.</text>
</comment>
<dbReference type="PANTHER" id="PTHR31650">
    <property type="entry name" value="O-ACYLTRANSFERASE (WSD1-LIKE) FAMILY PROTEIN"/>
    <property type="match status" value="1"/>
</dbReference>
<dbReference type="InterPro" id="IPR004255">
    <property type="entry name" value="O-acyltransferase_WSD1_N"/>
</dbReference>
<comment type="pathway">
    <text evidence="1">Glycerolipid metabolism; triacylglycerol biosynthesis.</text>
</comment>
<comment type="similarity">
    <text evidence="3">Belongs to the long-chain O-acyltransferase family.</text>
</comment>
<keyword evidence="5" id="KW-0444">Lipid biosynthesis</keyword>
<evidence type="ECO:0000256" key="9">
    <source>
        <dbReference type="ARBA" id="ARBA00023315"/>
    </source>
</evidence>
<evidence type="ECO:0000256" key="8">
    <source>
        <dbReference type="ARBA" id="ARBA00023098"/>
    </source>
</evidence>
<evidence type="ECO:0000259" key="11">
    <source>
        <dbReference type="Pfam" id="PF03007"/>
    </source>
</evidence>
<keyword evidence="8" id="KW-0443">Lipid metabolism</keyword>
<feature type="domain" description="O-acyltransferase WSD1-like N-terminal" evidence="11">
    <location>
        <begin position="15"/>
        <end position="151"/>
    </location>
</feature>
<protein>
    <recommendedName>
        <fullName evidence="4">diacylglycerol O-acyltransferase</fullName>
        <ecNumber evidence="4">2.3.1.20</ecNumber>
    </recommendedName>
</protein>
<keyword evidence="7" id="KW-0319">Glycerol metabolism</keyword>
<keyword evidence="6" id="KW-0808">Transferase</keyword>
<sequence length="422" mass="46325">MVAVRSARGASAAPVDRAFRGLSPHSPDTQMLVGAVLHVDGRPPELGILRDHIAARLPALPALTTYLPLGATRWTAPCYPDLAVHVAERAVPGEQENLESVVAELTRTELPDDAPPWRLWLLHGHAPRQYALLYLAHHYLQDAGGLLHTVESLFGPEIPAEASSAVYHGFPRRLPTVSDYGRCLMMSVRNVRQARKWSVPHCRTTPDRTLHWSRVPTDALGSIAATFGGTRNDVYIAAIAQSLAHWLDTMSDIPAPPDLAFAAPANIRRPEEMNRPGNRTALTHIRLPATPLDPAQRMVSTIRATMPLKSPRVRAALRAGVDHVPMWLARATVNTIAGRRRGPVGASFITLRHRLAFRGSPVTAVYPVMCAPAGTPLAVLSFAYEGYTTVCFRADTGFPGLDRIHHTWRETIRAWNESLLRS</sequence>
<dbReference type="InterPro" id="IPR045034">
    <property type="entry name" value="O-acyltransferase_WSD1-like"/>
</dbReference>
<evidence type="ECO:0000256" key="3">
    <source>
        <dbReference type="ARBA" id="ARBA00009587"/>
    </source>
</evidence>
<comment type="pathway">
    <text evidence="2">Lipid metabolism.</text>
</comment>
<evidence type="ECO:0000256" key="10">
    <source>
        <dbReference type="ARBA" id="ARBA00048109"/>
    </source>
</evidence>
<comment type="catalytic activity">
    <reaction evidence="10">
        <text>an acyl-CoA + a 1,2-diacyl-sn-glycerol = a triacyl-sn-glycerol + CoA</text>
        <dbReference type="Rhea" id="RHEA:10868"/>
        <dbReference type="ChEBI" id="CHEBI:17815"/>
        <dbReference type="ChEBI" id="CHEBI:57287"/>
        <dbReference type="ChEBI" id="CHEBI:58342"/>
        <dbReference type="ChEBI" id="CHEBI:64615"/>
        <dbReference type="EC" id="2.3.1.20"/>
    </reaction>
</comment>
<dbReference type="Pfam" id="PF03007">
    <property type="entry name" value="WS_DGAT_cat"/>
    <property type="match status" value="1"/>
</dbReference>
<dbReference type="EC" id="2.3.1.20" evidence="4"/>
<reference evidence="12 13" key="1">
    <citation type="submission" date="2024-06" db="EMBL/GenBank/DDBJ databases">
        <title>The Natural Products Discovery Center: Release of the First 8490 Sequenced Strains for Exploring Actinobacteria Biosynthetic Diversity.</title>
        <authorList>
            <person name="Kalkreuter E."/>
            <person name="Kautsar S.A."/>
            <person name="Yang D."/>
            <person name="Bader C.D."/>
            <person name="Teijaro C.N."/>
            <person name="Fluegel L."/>
            <person name="Davis C.M."/>
            <person name="Simpson J.R."/>
            <person name="Lauterbach L."/>
            <person name="Steele A.D."/>
            <person name="Gui C."/>
            <person name="Meng S."/>
            <person name="Li G."/>
            <person name="Viehrig K."/>
            <person name="Ye F."/>
            <person name="Su P."/>
            <person name="Kiefer A.F."/>
            <person name="Nichols A."/>
            <person name="Cepeda A.J."/>
            <person name="Yan W."/>
            <person name="Fan B."/>
            <person name="Jiang Y."/>
            <person name="Adhikari A."/>
            <person name="Zheng C.-J."/>
            <person name="Schuster L."/>
            <person name="Cowan T.M."/>
            <person name="Smanski M.J."/>
            <person name="Chevrette M.G."/>
            <person name="De Carvalho L.P.S."/>
            <person name="Shen B."/>
        </authorList>
    </citation>
    <scope>NUCLEOTIDE SEQUENCE [LARGE SCALE GENOMIC DNA]</scope>
    <source>
        <strain evidence="12 13">NPDC050671</strain>
    </source>
</reference>
<dbReference type="EMBL" id="JBFAIH010000010">
    <property type="protein sequence ID" value="MEV0364723.1"/>
    <property type="molecule type" value="Genomic_DNA"/>
</dbReference>
<dbReference type="PANTHER" id="PTHR31650:SF1">
    <property type="entry name" value="WAX ESTER SYNTHASE_DIACYLGLYCEROL ACYLTRANSFERASE 4-RELATED"/>
    <property type="match status" value="1"/>
</dbReference>
<evidence type="ECO:0000256" key="2">
    <source>
        <dbReference type="ARBA" id="ARBA00005189"/>
    </source>
</evidence>
<proteinExistence type="inferred from homology"/>
<organism evidence="12 13">
    <name type="scientific">Nocardia fusca</name>
    <dbReference type="NCBI Taxonomy" id="941183"/>
    <lineage>
        <taxon>Bacteria</taxon>
        <taxon>Bacillati</taxon>
        <taxon>Actinomycetota</taxon>
        <taxon>Actinomycetes</taxon>
        <taxon>Mycobacteriales</taxon>
        <taxon>Nocardiaceae</taxon>
        <taxon>Nocardia</taxon>
    </lineage>
</organism>
<keyword evidence="13" id="KW-1185">Reference proteome</keyword>
<evidence type="ECO:0000313" key="12">
    <source>
        <dbReference type="EMBL" id="MEV0364723.1"/>
    </source>
</evidence>
<name>A0ABV3FAW1_9NOCA</name>
<evidence type="ECO:0000256" key="1">
    <source>
        <dbReference type="ARBA" id="ARBA00004771"/>
    </source>
</evidence>
<evidence type="ECO:0000256" key="6">
    <source>
        <dbReference type="ARBA" id="ARBA00022679"/>
    </source>
</evidence>
<gene>
    <name evidence="12" type="ORF">AB0H72_18700</name>
</gene>
<keyword evidence="9" id="KW-0012">Acyltransferase</keyword>
<dbReference type="RefSeq" id="WP_357980128.1">
    <property type="nucleotide sequence ID" value="NZ_JBFAIH010000010.1"/>
</dbReference>
<dbReference type="Proteomes" id="UP001551658">
    <property type="component" value="Unassembled WGS sequence"/>
</dbReference>
<dbReference type="SUPFAM" id="SSF52777">
    <property type="entry name" value="CoA-dependent acyltransferases"/>
    <property type="match status" value="1"/>
</dbReference>
<accession>A0ABV3FAW1</accession>
<evidence type="ECO:0000256" key="4">
    <source>
        <dbReference type="ARBA" id="ARBA00013244"/>
    </source>
</evidence>
<evidence type="ECO:0000313" key="13">
    <source>
        <dbReference type="Proteomes" id="UP001551658"/>
    </source>
</evidence>
<evidence type="ECO:0000256" key="5">
    <source>
        <dbReference type="ARBA" id="ARBA00022516"/>
    </source>
</evidence>